<dbReference type="PROSITE" id="PS00622">
    <property type="entry name" value="HTH_LUXR_1"/>
    <property type="match status" value="1"/>
</dbReference>
<feature type="domain" description="HTH luxR-type" evidence="4">
    <location>
        <begin position="832"/>
        <end position="897"/>
    </location>
</feature>
<evidence type="ECO:0000259" key="4">
    <source>
        <dbReference type="PROSITE" id="PS50043"/>
    </source>
</evidence>
<dbReference type="AlphaFoldDB" id="A0A8J3XPS2"/>
<dbReference type="EMBL" id="BOOQ01000047">
    <property type="protein sequence ID" value="GII49987.1"/>
    <property type="molecule type" value="Genomic_DNA"/>
</dbReference>
<dbReference type="PROSITE" id="PS50043">
    <property type="entry name" value="HTH_LUXR_2"/>
    <property type="match status" value="1"/>
</dbReference>
<keyword evidence="6" id="KW-1185">Reference proteome</keyword>
<dbReference type="PANTHER" id="PTHR16305:SF35">
    <property type="entry name" value="TRANSCRIPTIONAL ACTIVATOR DOMAIN"/>
    <property type="match status" value="1"/>
</dbReference>
<name>A0A8J3XPS2_9ACTN</name>
<feature type="coiled-coil region" evidence="3">
    <location>
        <begin position="543"/>
        <end position="570"/>
    </location>
</feature>
<dbReference type="PANTHER" id="PTHR16305">
    <property type="entry name" value="TESTICULAR SOLUBLE ADENYLYL CYCLASE"/>
    <property type="match status" value="1"/>
</dbReference>
<dbReference type="Gene3D" id="1.10.10.10">
    <property type="entry name" value="Winged helix-like DNA-binding domain superfamily/Winged helix DNA-binding domain"/>
    <property type="match status" value="1"/>
</dbReference>
<dbReference type="GO" id="GO:0004016">
    <property type="term" value="F:adenylate cyclase activity"/>
    <property type="evidence" value="ECO:0007669"/>
    <property type="project" value="TreeGrafter"/>
</dbReference>
<comment type="caution">
    <text evidence="5">The sequence shown here is derived from an EMBL/GenBank/DDBJ whole genome shotgun (WGS) entry which is preliminary data.</text>
</comment>
<dbReference type="InterPro" id="IPR000792">
    <property type="entry name" value="Tscrpt_reg_LuxR_C"/>
</dbReference>
<dbReference type="InterPro" id="IPR036388">
    <property type="entry name" value="WH-like_DNA-bd_sf"/>
</dbReference>
<evidence type="ECO:0000256" key="3">
    <source>
        <dbReference type="SAM" id="Coils"/>
    </source>
</evidence>
<dbReference type="SUPFAM" id="SSF48452">
    <property type="entry name" value="TPR-like"/>
    <property type="match status" value="1"/>
</dbReference>
<keyword evidence="1" id="KW-0547">Nucleotide-binding</keyword>
<dbReference type="PRINTS" id="PR00038">
    <property type="entry name" value="HTHLUXR"/>
</dbReference>
<dbReference type="InterPro" id="IPR041664">
    <property type="entry name" value="AAA_16"/>
</dbReference>
<dbReference type="InterPro" id="IPR011990">
    <property type="entry name" value="TPR-like_helical_dom_sf"/>
</dbReference>
<dbReference type="GO" id="GO:0005524">
    <property type="term" value="F:ATP binding"/>
    <property type="evidence" value="ECO:0007669"/>
    <property type="project" value="UniProtKB-KW"/>
</dbReference>
<dbReference type="GO" id="GO:0003677">
    <property type="term" value="F:DNA binding"/>
    <property type="evidence" value="ECO:0007669"/>
    <property type="project" value="InterPro"/>
</dbReference>
<reference evidence="5" key="1">
    <citation type="submission" date="2021-01" db="EMBL/GenBank/DDBJ databases">
        <title>Whole genome shotgun sequence of Planotetraspora silvatica NBRC 100141.</title>
        <authorList>
            <person name="Komaki H."/>
            <person name="Tamura T."/>
        </authorList>
    </citation>
    <scope>NUCLEOTIDE SEQUENCE</scope>
    <source>
        <strain evidence="5">NBRC 100141</strain>
    </source>
</reference>
<dbReference type="Pfam" id="PF00196">
    <property type="entry name" value="GerE"/>
    <property type="match status" value="1"/>
</dbReference>
<dbReference type="Gene3D" id="1.25.40.10">
    <property type="entry name" value="Tetratricopeptide repeat domain"/>
    <property type="match status" value="1"/>
</dbReference>
<keyword evidence="3" id="KW-0175">Coiled coil</keyword>
<dbReference type="GO" id="GO:0005737">
    <property type="term" value="C:cytoplasm"/>
    <property type="evidence" value="ECO:0007669"/>
    <property type="project" value="TreeGrafter"/>
</dbReference>
<dbReference type="SMART" id="SM00421">
    <property type="entry name" value="HTH_LUXR"/>
    <property type="match status" value="1"/>
</dbReference>
<keyword evidence="2" id="KW-0067">ATP-binding</keyword>
<evidence type="ECO:0000313" key="5">
    <source>
        <dbReference type="EMBL" id="GII49987.1"/>
    </source>
</evidence>
<dbReference type="SUPFAM" id="SSF46894">
    <property type="entry name" value="C-terminal effector domain of the bipartite response regulators"/>
    <property type="match status" value="1"/>
</dbReference>
<dbReference type="CDD" id="cd06170">
    <property type="entry name" value="LuxR_C_like"/>
    <property type="match status" value="1"/>
</dbReference>
<evidence type="ECO:0000256" key="2">
    <source>
        <dbReference type="ARBA" id="ARBA00022840"/>
    </source>
</evidence>
<dbReference type="Pfam" id="PF13191">
    <property type="entry name" value="AAA_16"/>
    <property type="match status" value="1"/>
</dbReference>
<sequence length="919" mass="98837">MLVEGQPGIGKSRLLAEAIDAAAERGFTHGHGATDDPRQLKPLAPLMAALGESIQTLLTAREIVPSDAVDLRLWLADEIQARLEERVAHGPLLITLDDLQWADTTTLLALRSLIPELASYPLVWILSRTTGIGDSDVDKLYEVLERDGATRILLEALSEQAVAGVITDVLGAAPGPELLALAAGAGGNPFMLIELLAGLHSEGAVEVAADHARLVSQRLPQRVQEIARNRLGRLHPPTRHLLQVAAVLGRSFYVNDLADMFGEPTTRLLPALEEAEAAGVVIPAADRLSFRHDLLWRAITETLTEPVRQALHWQAAEMLLKRGGSAIPAATHLMQYARPGDIYALAGLDRAVREVLPSSPQTAADIAARAVELSSPSDPGRFDRTKTAVHTLTSAGRLREAAELARAALCHTMPPGHAAHLRYQLAYVLILAGRPLEAVVEAEEMLSQQDLSDELRGLAEHVLLTGMNIGGEYRRGRKRAEATVAAEECRNQPALMSAHVLLTSIARAEGRAADGIGHIRKAARYAASGPFQAQCPRLYLASILTDMRQLEEAETLLQAATEEITALGHTAHAASPALFRAKLRLAQGRLDDAAAEAQAGLAMAADLGMHIFDPFGIAVLAIVTARRGDIDTAARHYKSRHQAGQGPAYGIEWCDWGMALITEAQDGPHKTIEVLNALYTDPPQQSSLPMVLMTEPAAAAWLTRLALAVAERPGAEVVAAMAERLAEDNPSFSTLAASAAHAHGILHNDPKALTHAVSTHVGPWDRASAAEDLGVLLARTAGGSDHDAAILSLDQAFDGYQQTGALRDAARVRATLRKLGVRRRHWTTIERPTSGWASLTDTERNIVTLVAQGLTNPQVATRLFISRHTVKYHLGHIFSKLDIGSRVELARLATDIQARQQTGRITSNSSILDDSQVEM</sequence>
<proteinExistence type="predicted"/>
<accession>A0A8J3XPS2</accession>
<dbReference type="InterPro" id="IPR016032">
    <property type="entry name" value="Sig_transdc_resp-reg_C-effctor"/>
</dbReference>
<evidence type="ECO:0000313" key="6">
    <source>
        <dbReference type="Proteomes" id="UP000644610"/>
    </source>
</evidence>
<evidence type="ECO:0000256" key="1">
    <source>
        <dbReference type="ARBA" id="ARBA00022741"/>
    </source>
</evidence>
<dbReference type="Proteomes" id="UP000644610">
    <property type="component" value="Unassembled WGS sequence"/>
</dbReference>
<organism evidence="5 6">
    <name type="scientific">Planotetraspora silvatica</name>
    <dbReference type="NCBI Taxonomy" id="234614"/>
    <lineage>
        <taxon>Bacteria</taxon>
        <taxon>Bacillati</taxon>
        <taxon>Actinomycetota</taxon>
        <taxon>Actinomycetes</taxon>
        <taxon>Streptosporangiales</taxon>
        <taxon>Streptosporangiaceae</taxon>
        <taxon>Planotetraspora</taxon>
    </lineage>
</organism>
<protein>
    <submittedName>
        <fullName evidence="5">Helix-turn-helix transcriptional regulator</fullName>
    </submittedName>
</protein>
<dbReference type="GO" id="GO:0006355">
    <property type="term" value="P:regulation of DNA-templated transcription"/>
    <property type="evidence" value="ECO:0007669"/>
    <property type="project" value="InterPro"/>
</dbReference>
<gene>
    <name evidence="5" type="ORF">Psi02_64110</name>
</gene>